<dbReference type="Pfam" id="PF07835">
    <property type="entry name" value="COX4_pro_2"/>
    <property type="match status" value="1"/>
</dbReference>
<keyword evidence="4" id="KW-1185">Reference proteome</keyword>
<feature type="transmembrane region" description="Helical" evidence="1">
    <location>
        <begin position="24"/>
        <end position="42"/>
    </location>
</feature>
<gene>
    <name evidence="3" type="ORF">SAMN04488036_102490</name>
</gene>
<keyword evidence="1" id="KW-0472">Membrane</keyword>
<dbReference type="EMBL" id="FOSZ01000002">
    <property type="protein sequence ID" value="SFK84378.1"/>
    <property type="molecule type" value="Genomic_DNA"/>
</dbReference>
<protein>
    <submittedName>
        <fullName evidence="3">Aa3 type cytochrome c oxidase subunit IV</fullName>
    </submittedName>
</protein>
<evidence type="ECO:0000256" key="1">
    <source>
        <dbReference type="SAM" id="Phobius"/>
    </source>
</evidence>
<organism evidence="3 4">
    <name type="scientific">Shimia haliotis</name>
    <dbReference type="NCBI Taxonomy" id="1280847"/>
    <lineage>
        <taxon>Bacteria</taxon>
        <taxon>Pseudomonadati</taxon>
        <taxon>Pseudomonadota</taxon>
        <taxon>Alphaproteobacteria</taxon>
        <taxon>Rhodobacterales</taxon>
        <taxon>Roseobacteraceae</taxon>
    </lineage>
</organism>
<reference evidence="4" key="1">
    <citation type="submission" date="2016-10" db="EMBL/GenBank/DDBJ databases">
        <authorList>
            <person name="Varghese N."/>
            <person name="Submissions S."/>
        </authorList>
    </citation>
    <scope>NUCLEOTIDE SEQUENCE [LARGE SCALE GENOMIC DNA]</scope>
    <source>
        <strain evidence="4">DSM 28453</strain>
    </source>
</reference>
<feature type="domain" description="Cytochrome c oxidase subunit IV bacterial aa3 type" evidence="2">
    <location>
        <begin position="6"/>
        <end position="43"/>
    </location>
</feature>
<dbReference type="SUPFAM" id="SSF81469">
    <property type="entry name" value="Bacterial aa3 type cytochrome c oxidase subunit IV"/>
    <property type="match status" value="1"/>
</dbReference>
<dbReference type="RefSeq" id="WP_093322488.1">
    <property type="nucleotide sequence ID" value="NZ_FOSZ01000002.1"/>
</dbReference>
<name>A0A1I4CSX4_9RHOB</name>
<dbReference type="AlphaFoldDB" id="A0A1I4CSX4"/>
<sequence>MAENEHGSMDIKVQEEAFAGFIKWSIRVSVFSIGVLIFLALFNS</sequence>
<keyword evidence="1" id="KW-0812">Transmembrane</keyword>
<dbReference type="InterPro" id="IPR012422">
    <property type="entry name" value="Cyt_c_oxidase_su4_bac-aa3"/>
</dbReference>
<evidence type="ECO:0000313" key="4">
    <source>
        <dbReference type="Proteomes" id="UP000198851"/>
    </source>
</evidence>
<evidence type="ECO:0000313" key="3">
    <source>
        <dbReference type="EMBL" id="SFK84378.1"/>
    </source>
</evidence>
<dbReference type="Gene3D" id="1.20.5.160">
    <property type="entry name" value="Bacterial aa3 type cytochrome c oxidase subunit IV"/>
    <property type="match status" value="1"/>
</dbReference>
<dbReference type="OrthoDB" id="7691500at2"/>
<dbReference type="STRING" id="1280847.SAMN04488036_102490"/>
<proteinExistence type="predicted"/>
<dbReference type="Proteomes" id="UP000198851">
    <property type="component" value="Unassembled WGS sequence"/>
</dbReference>
<accession>A0A1I4CSX4</accession>
<dbReference type="InterPro" id="IPR036596">
    <property type="entry name" value="Cyt-C_aa3_sf"/>
</dbReference>
<keyword evidence="1" id="KW-1133">Transmembrane helix</keyword>
<evidence type="ECO:0000259" key="2">
    <source>
        <dbReference type="Pfam" id="PF07835"/>
    </source>
</evidence>